<evidence type="ECO:0000313" key="2">
    <source>
        <dbReference type="Proteomes" id="UP000789920"/>
    </source>
</evidence>
<accession>A0ACA9QGH7</accession>
<name>A0ACA9QGH7_9GLOM</name>
<dbReference type="Proteomes" id="UP000789920">
    <property type="component" value="Unassembled WGS sequence"/>
</dbReference>
<protein>
    <submittedName>
        <fullName evidence="1">11828_t:CDS:1</fullName>
    </submittedName>
</protein>
<organism evidence="1 2">
    <name type="scientific">Racocetra persica</name>
    <dbReference type="NCBI Taxonomy" id="160502"/>
    <lineage>
        <taxon>Eukaryota</taxon>
        <taxon>Fungi</taxon>
        <taxon>Fungi incertae sedis</taxon>
        <taxon>Mucoromycota</taxon>
        <taxon>Glomeromycotina</taxon>
        <taxon>Glomeromycetes</taxon>
        <taxon>Diversisporales</taxon>
        <taxon>Gigasporaceae</taxon>
        <taxon>Racocetra</taxon>
    </lineage>
</organism>
<proteinExistence type="predicted"/>
<comment type="caution">
    <text evidence="1">The sequence shown here is derived from an EMBL/GenBank/DDBJ whole genome shotgun (WGS) entry which is preliminary data.</text>
</comment>
<sequence>KLLRCAKALNFLQSTENKLVEKYNSEELKVLICSCDVHSPKISDAEDNDENNNKYINSPLHQSRQYNDEIYYIKNPVFPTDAPDWAVKPEIRKHKWQTLEVENNKK</sequence>
<evidence type="ECO:0000313" key="1">
    <source>
        <dbReference type="EMBL" id="CAG8744336.1"/>
    </source>
</evidence>
<dbReference type="EMBL" id="CAJVQC010030013">
    <property type="protein sequence ID" value="CAG8744336.1"/>
    <property type="molecule type" value="Genomic_DNA"/>
</dbReference>
<reference evidence="1" key="1">
    <citation type="submission" date="2021-06" db="EMBL/GenBank/DDBJ databases">
        <authorList>
            <person name="Kallberg Y."/>
            <person name="Tangrot J."/>
            <person name="Rosling A."/>
        </authorList>
    </citation>
    <scope>NUCLEOTIDE SEQUENCE</scope>
    <source>
        <strain evidence="1">MA461A</strain>
    </source>
</reference>
<feature type="non-terminal residue" evidence="1">
    <location>
        <position position="1"/>
    </location>
</feature>
<gene>
    <name evidence="1" type="ORF">RPERSI_LOCUS13486</name>
</gene>
<keyword evidence="2" id="KW-1185">Reference proteome</keyword>